<evidence type="ECO:0000256" key="3">
    <source>
        <dbReference type="ARBA" id="ARBA00023015"/>
    </source>
</evidence>
<dbReference type="GO" id="GO:0005634">
    <property type="term" value="C:nucleus"/>
    <property type="evidence" value="ECO:0007669"/>
    <property type="project" value="UniProtKB-SubCell"/>
</dbReference>
<keyword evidence="4" id="KW-0238">DNA-binding</keyword>
<dbReference type="GO" id="GO:0006351">
    <property type="term" value="P:DNA-templated transcription"/>
    <property type="evidence" value="ECO:0007669"/>
    <property type="project" value="InterPro"/>
</dbReference>
<keyword evidence="10" id="KW-1185">Reference proteome</keyword>
<evidence type="ECO:0000256" key="1">
    <source>
        <dbReference type="ARBA" id="ARBA00004123"/>
    </source>
</evidence>
<evidence type="ECO:0000256" key="6">
    <source>
        <dbReference type="ARBA" id="ARBA00023242"/>
    </source>
</evidence>
<evidence type="ECO:0000259" key="8">
    <source>
        <dbReference type="PROSITE" id="PS50048"/>
    </source>
</evidence>
<feature type="region of interest" description="Disordered" evidence="7">
    <location>
        <begin position="377"/>
        <end position="402"/>
    </location>
</feature>
<dbReference type="InterPro" id="IPR007219">
    <property type="entry name" value="XnlR_reg_dom"/>
</dbReference>
<dbReference type="PANTHER" id="PTHR31001">
    <property type="entry name" value="UNCHARACTERIZED TRANSCRIPTIONAL REGULATORY PROTEIN"/>
    <property type="match status" value="1"/>
</dbReference>
<evidence type="ECO:0000256" key="2">
    <source>
        <dbReference type="ARBA" id="ARBA00022723"/>
    </source>
</evidence>
<feature type="domain" description="Zn(2)-C6 fungal-type" evidence="8">
    <location>
        <begin position="3"/>
        <end position="28"/>
    </location>
</feature>
<dbReference type="GO" id="GO:0003677">
    <property type="term" value="F:DNA binding"/>
    <property type="evidence" value="ECO:0007669"/>
    <property type="project" value="UniProtKB-KW"/>
</dbReference>
<dbReference type="CDD" id="cd00067">
    <property type="entry name" value="GAL4"/>
    <property type="match status" value="1"/>
</dbReference>
<feature type="compositionally biased region" description="Basic and acidic residues" evidence="7">
    <location>
        <begin position="387"/>
        <end position="402"/>
    </location>
</feature>
<dbReference type="InterPro" id="IPR001138">
    <property type="entry name" value="Zn2Cys6_DnaBD"/>
</dbReference>
<dbReference type="GO" id="GO:0008270">
    <property type="term" value="F:zinc ion binding"/>
    <property type="evidence" value="ECO:0007669"/>
    <property type="project" value="InterPro"/>
</dbReference>
<dbReference type="GO" id="GO:0000981">
    <property type="term" value="F:DNA-binding transcription factor activity, RNA polymerase II-specific"/>
    <property type="evidence" value="ECO:0007669"/>
    <property type="project" value="InterPro"/>
</dbReference>
<dbReference type="Gene3D" id="4.10.240.10">
    <property type="entry name" value="Zn(2)-C6 fungal-type DNA-binding domain"/>
    <property type="match status" value="1"/>
</dbReference>
<dbReference type="GeneID" id="34608904"/>
<sequence length="654" mass="72599">MLCQQRKVRCDQQKPCDTCVRAKVECTVVPLLPPKPRRTRQSLDRAVMDRLHRCETLLAQHGVDVERELPGSSKESSSPASPGEGTPRAKWFPYYKEYQTTDELLRYSSDDESDQPTIHHGFDAMFDDSDGFPLVLAGSDKIASLHPPGLEILQLWQVYLQRVDPLLKITHQPTLQAQIVAASANPTAIPKPLEALMLAIYLISVHAMADQEVQEMFHEPKPRLLARYHRATQQALVNAAFMRSQELMVLQAYLLYLFSSSSSVDPRSLFCLVGIALRIATRLGLHRDCARFGVSPFETELRRRLWWQIVIFDARLAEMTGSPITALTTLPTDCCLPLNVNDPDLHPSAKEAPAPAGGASEMLFSLSRVELTVGPTATARARSGTSVEHEGEREGGGEKEKGTGLDGYATYIDLAYLQHCDPTIPIQQFTLLMARGTLCKRRIFRFMCRGVPSSTLSLPDRDALLLAAIQMVEYDTAVYTTSTLRGFRWYADLHVPMLGSIFIASELRLRPRGELCERAWKALSENQQQRGGGSREPQNKKRTSPMHAAFEHALLRAWEAYEQAVLQGGSSSSSSSSSSSQRQPPPLIVQIRAAREESHSETGSFSLDPTMAFDPMTAQLTPSSPFLFDGSGQGFGPAILDYSQLDWTYLMGGS</sequence>
<dbReference type="AlphaFoldDB" id="A0A1L9SLX1"/>
<dbReference type="PANTHER" id="PTHR31001:SF45">
    <property type="entry name" value="ZN(II)2CYS6 TRANSCRIPTION FACTOR (EUROFUNG)"/>
    <property type="match status" value="1"/>
</dbReference>
<dbReference type="InterPro" id="IPR050613">
    <property type="entry name" value="Sec_Metabolite_Reg"/>
</dbReference>
<proteinExistence type="predicted"/>
<feature type="compositionally biased region" description="Low complexity" evidence="7">
    <location>
        <begin position="70"/>
        <end position="85"/>
    </location>
</feature>
<evidence type="ECO:0000256" key="4">
    <source>
        <dbReference type="ARBA" id="ARBA00023125"/>
    </source>
</evidence>
<organism evidence="9 10">
    <name type="scientific">Penicilliopsis zonata CBS 506.65</name>
    <dbReference type="NCBI Taxonomy" id="1073090"/>
    <lineage>
        <taxon>Eukaryota</taxon>
        <taxon>Fungi</taxon>
        <taxon>Dikarya</taxon>
        <taxon>Ascomycota</taxon>
        <taxon>Pezizomycotina</taxon>
        <taxon>Eurotiomycetes</taxon>
        <taxon>Eurotiomycetidae</taxon>
        <taxon>Eurotiales</taxon>
        <taxon>Aspergillaceae</taxon>
        <taxon>Penicilliopsis</taxon>
    </lineage>
</organism>
<dbReference type="CDD" id="cd12148">
    <property type="entry name" value="fungal_TF_MHR"/>
    <property type="match status" value="1"/>
</dbReference>
<dbReference type="Pfam" id="PF00172">
    <property type="entry name" value="Zn_clus"/>
    <property type="match status" value="1"/>
</dbReference>
<protein>
    <recommendedName>
        <fullName evidence="8">Zn(2)-C6 fungal-type domain-containing protein</fullName>
    </recommendedName>
</protein>
<dbReference type="InterPro" id="IPR036864">
    <property type="entry name" value="Zn2-C6_fun-type_DNA-bd_sf"/>
</dbReference>
<dbReference type="SMART" id="SM00906">
    <property type="entry name" value="Fungal_trans"/>
    <property type="match status" value="1"/>
</dbReference>
<dbReference type="Pfam" id="PF04082">
    <property type="entry name" value="Fungal_trans"/>
    <property type="match status" value="1"/>
</dbReference>
<evidence type="ECO:0000256" key="7">
    <source>
        <dbReference type="SAM" id="MobiDB-lite"/>
    </source>
</evidence>
<keyword evidence="5" id="KW-0804">Transcription</keyword>
<name>A0A1L9SLX1_9EURO</name>
<feature type="region of interest" description="Disordered" evidence="7">
    <location>
        <begin position="65"/>
        <end position="88"/>
    </location>
</feature>
<evidence type="ECO:0000313" key="10">
    <source>
        <dbReference type="Proteomes" id="UP000184188"/>
    </source>
</evidence>
<feature type="region of interest" description="Disordered" evidence="7">
    <location>
        <begin position="523"/>
        <end position="545"/>
    </location>
</feature>
<gene>
    <name evidence="9" type="ORF">ASPZODRAFT_130139</name>
</gene>
<dbReference type="RefSeq" id="XP_022582700.1">
    <property type="nucleotide sequence ID" value="XM_022722439.1"/>
</dbReference>
<keyword evidence="3" id="KW-0805">Transcription regulation</keyword>
<dbReference type="Proteomes" id="UP000184188">
    <property type="component" value="Unassembled WGS sequence"/>
</dbReference>
<dbReference type="STRING" id="1073090.A0A1L9SLX1"/>
<evidence type="ECO:0000256" key="5">
    <source>
        <dbReference type="ARBA" id="ARBA00023163"/>
    </source>
</evidence>
<dbReference type="VEuPathDB" id="FungiDB:ASPZODRAFT_130139"/>
<keyword evidence="6" id="KW-0539">Nucleus</keyword>
<evidence type="ECO:0000313" key="9">
    <source>
        <dbReference type="EMBL" id="OJJ48190.1"/>
    </source>
</evidence>
<keyword evidence="2" id="KW-0479">Metal-binding</keyword>
<comment type="subcellular location">
    <subcellularLocation>
        <location evidence="1">Nucleus</location>
    </subcellularLocation>
</comment>
<dbReference type="PROSITE" id="PS50048">
    <property type="entry name" value="ZN2_CY6_FUNGAL_2"/>
    <property type="match status" value="1"/>
</dbReference>
<dbReference type="SUPFAM" id="SSF57701">
    <property type="entry name" value="Zn2/Cys6 DNA-binding domain"/>
    <property type="match status" value="1"/>
</dbReference>
<reference evidence="10" key="1">
    <citation type="journal article" date="2017" name="Genome Biol.">
        <title>Comparative genomics reveals high biological diversity and specific adaptations in the industrially and medically important fungal genus Aspergillus.</title>
        <authorList>
            <person name="de Vries R.P."/>
            <person name="Riley R."/>
            <person name="Wiebenga A."/>
            <person name="Aguilar-Osorio G."/>
            <person name="Amillis S."/>
            <person name="Uchima C.A."/>
            <person name="Anderluh G."/>
            <person name="Asadollahi M."/>
            <person name="Askin M."/>
            <person name="Barry K."/>
            <person name="Battaglia E."/>
            <person name="Bayram O."/>
            <person name="Benocci T."/>
            <person name="Braus-Stromeyer S.A."/>
            <person name="Caldana C."/>
            <person name="Canovas D."/>
            <person name="Cerqueira G.C."/>
            <person name="Chen F."/>
            <person name="Chen W."/>
            <person name="Choi C."/>
            <person name="Clum A."/>
            <person name="Dos Santos R.A."/>
            <person name="Damasio A.R."/>
            <person name="Diallinas G."/>
            <person name="Emri T."/>
            <person name="Fekete E."/>
            <person name="Flipphi M."/>
            <person name="Freyberg S."/>
            <person name="Gallo A."/>
            <person name="Gournas C."/>
            <person name="Habgood R."/>
            <person name="Hainaut M."/>
            <person name="Harispe M.L."/>
            <person name="Henrissat B."/>
            <person name="Hilden K.S."/>
            <person name="Hope R."/>
            <person name="Hossain A."/>
            <person name="Karabika E."/>
            <person name="Karaffa L."/>
            <person name="Karanyi Z."/>
            <person name="Krasevec N."/>
            <person name="Kuo A."/>
            <person name="Kusch H."/>
            <person name="LaButti K."/>
            <person name="Lagendijk E.L."/>
            <person name="Lapidus A."/>
            <person name="Levasseur A."/>
            <person name="Lindquist E."/>
            <person name="Lipzen A."/>
            <person name="Logrieco A.F."/>
            <person name="MacCabe A."/>
            <person name="Maekelae M.R."/>
            <person name="Malavazi I."/>
            <person name="Melin P."/>
            <person name="Meyer V."/>
            <person name="Mielnichuk N."/>
            <person name="Miskei M."/>
            <person name="Molnar A.P."/>
            <person name="Mule G."/>
            <person name="Ngan C.Y."/>
            <person name="Orejas M."/>
            <person name="Orosz E."/>
            <person name="Ouedraogo J.P."/>
            <person name="Overkamp K.M."/>
            <person name="Park H.-S."/>
            <person name="Perrone G."/>
            <person name="Piumi F."/>
            <person name="Punt P.J."/>
            <person name="Ram A.F."/>
            <person name="Ramon A."/>
            <person name="Rauscher S."/>
            <person name="Record E."/>
            <person name="Riano-Pachon D.M."/>
            <person name="Robert V."/>
            <person name="Roehrig J."/>
            <person name="Ruller R."/>
            <person name="Salamov A."/>
            <person name="Salih N.S."/>
            <person name="Samson R.A."/>
            <person name="Sandor E."/>
            <person name="Sanguinetti M."/>
            <person name="Schuetze T."/>
            <person name="Sepcic K."/>
            <person name="Shelest E."/>
            <person name="Sherlock G."/>
            <person name="Sophianopoulou V."/>
            <person name="Squina F.M."/>
            <person name="Sun H."/>
            <person name="Susca A."/>
            <person name="Todd R.B."/>
            <person name="Tsang A."/>
            <person name="Unkles S.E."/>
            <person name="van de Wiele N."/>
            <person name="van Rossen-Uffink D."/>
            <person name="Oliveira J.V."/>
            <person name="Vesth T.C."/>
            <person name="Visser J."/>
            <person name="Yu J.-H."/>
            <person name="Zhou M."/>
            <person name="Andersen M.R."/>
            <person name="Archer D.B."/>
            <person name="Baker S.E."/>
            <person name="Benoit I."/>
            <person name="Brakhage A.A."/>
            <person name="Braus G.H."/>
            <person name="Fischer R."/>
            <person name="Frisvad J.C."/>
            <person name="Goldman G.H."/>
            <person name="Houbraken J."/>
            <person name="Oakley B."/>
            <person name="Pocsi I."/>
            <person name="Scazzocchio C."/>
            <person name="Seiboth B."/>
            <person name="vanKuyk P.A."/>
            <person name="Wortman J."/>
            <person name="Dyer P.S."/>
            <person name="Grigoriev I.V."/>
        </authorList>
    </citation>
    <scope>NUCLEOTIDE SEQUENCE [LARGE SCALE GENOMIC DNA]</scope>
    <source>
        <strain evidence="10">CBS 506.65</strain>
    </source>
</reference>
<dbReference type="EMBL" id="KV878339">
    <property type="protein sequence ID" value="OJJ48190.1"/>
    <property type="molecule type" value="Genomic_DNA"/>
</dbReference>
<accession>A0A1L9SLX1</accession>
<dbReference type="OrthoDB" id="2269373at2759"/>